<proteinExistence type="predicted"/>
<keyword evidence="1" id="KW-0812">Transmembrane</keyword>
<dbReference type="EMBL" id="FRFC01000003">
    <property type="protein sequence ID" value="SHO46036.1"/>
    <property type="molecule type" value="Genomic_DNA"/>
</dbReference>
<protein>
    <recommendedName>
        <fullName evidence="4">Macroglobulin domain-containing protein</fullName>
    </recommendedName>
</protein>
<sequence length="312" mass="34659">MIPVENFSTIRYAFLILLPVLVITSTFESIHAQTSSQAITITTDKPSYIYGDRIVVFGTIKTVIPGNTLTVKILDPYSNVIQTGLATFNQDGSYIYVVDISGSLWKTGGLYTIVVQYGTTMQNQTTFTYTSTTAPINGIFQVQDPDTLQIFKIPYVIFGGSITKMSFDPKMSSLTVSIRSDNYGSVIISLPRKLLDAKSSDGSDASFMVTVDGEESVVQKEQSDQNNRTLTIQFLQGDKIIQITGTSSEYENYPNVNTNQNSTTNQQSIEQSTNSSRFSAVPEFPFALNIFLISVLFMIFLRLRIFKKLSMV</sequence>
<keyword evidence="3" id="KW-1185">Reference proteome</keyword>
<gene>
    <name evidence="2" type="ORF">NSIN_20863</name>
</gene>
<evidence type="ECO:0000313" key="3">
    <source>
        <dbReference type="Proteomes" id="UP000232412"/>
    </source>
</evidence>
<name>A0A2H1EH32_9ARCH</name>
<reference evidence="3" key="1">
    <citation type="submission" date="2016-12" db="EMBL/GenBank/DDBJ databases">
        <authorList>
            <person name="Herbold C."/>
        </authorList>
    </citation>
    <scope>NUCLEOTIDE SEQUENCE [LARGE SCALE GENOMIC DNA]</scope>
</reference>
<organism evidence="2 3">
    <name type="scientific">Nitrosotalea sinensis</name>
    <dbReference type="NCBI Taxonomy" id="1499975"/>
    <lineage>
        <taxon>Archaea</taxon>
        <taxon>Nitrososphaerota</taxon>
        <taxon>Nitrososphaeria</taxon>
        <taxon>Nitrosotaleales</taxon>
        <taxon>Nitrosotaleaceae</taxon>
        <taxon>Nitrosotalea</taxon>
    </lineage>
</organism>
<keyword evidence="1" id="KW-1133">Transmembrane helix</keyword>
<feature type="transmembrane region" description="Helical" evidence="1">
    <location>
        <begin position="284"/>
        <end position="303"/>
    </location>
</feature>
<evidence type="ECO:0000313" key="2">
    <source>
        <dbReference type="EMBL" id="SHO46036.1"/>
    </source>
</evidence>
<dbReference type="Proteomes" id="UP000232412">
    <property type="component" value="Unassembled WGS sequence"/>
</dbReference>
<evidence type="ECO:0008006" key="4">
    <source>
        <dbReference type="Google" id="ProtNLM"/>
    </source>
</evidence>
<accession>A0A2H1EH32</accession>
<dbReference type="AlphaFoldDB" id="A0A2H1EH32"/>
<keyword evidence="1" id="KW-0472">Membrane</keyword>
<evidence type="ECO:0000256" key="1">
    <source>
        <dbReference type="SAM" id="Phobius"/>
    </source>
</evidence>